<evidence type="ECO:0000313" key="3">
    <source>
        <dbReference type="Proteomes" id="UP000199226"/>
    </source>
</evidence>
<evidence type="ECO:0000256" key="1">
    <source>
        <dbReference type="SAM" id="MobiDB-lite"/>
    </source>
</evidence>
<feature type="region of interest" description="Disordered" evidence="1">
    <location>
        <begin position="1"/>
        <end position="29"/>
    </location>
</feature>
<dbReference type="Proteomes" id="UP000199226">
    <property type="component" value="Unassembled WGS sequence"/>
</dbReference>
<gene>
    <name evidence="2" type="ORF">SAMN05421813_13147</name>
</gene>
<keyword evidence="3" id="KW-1185">Reference proteome</keyword>
<reference evidence="3" key="1">
    <citation type="submission" date="2016-10" db="EMBL/GenBank/DDBJ databases">
        <authorList>
            <person name="Varghese N."/>
            <person name="Submissions S."/>
        </authorList>
    </citation>
    <scope>NUCLEOTIDE SEQUENCE [LARGE SCALE GENOMIC DNA]</scope>
    <source>
        <strain evidence="3">DSM 24536</strain>
    </source>
</reference>
<dbReference type="EMBL" id="FNHH01000031">
    <property type="protein sequence ID" value="SDM98138.1"/>
    <property type="molecule type" value="Genomic_DNA"/>
</dbReference>
<dbReference type="AlphaFoldDB" id="A0A1G9XMZ9"/>
<protein>
    <submittedName>
        <fullName evidence="2">Uncharacterized protein</fullName>
    </submittedName>
</protein>
<organism evidence="2 3">
    <name type="scientific">Daejeonella rubra</name>
    <dbReference type="NCBI Taxonomy" id="990371"/>
    <lineage>
        <taxon>Bacteria</taxon>
        <taxon>Pseudomonadati</taxon>
        <taxon>Bacteroidota</taxon>
        <taxon>Sphingobacteriia</taxon>
        <taxon>Sphingobacteriales</taxon>
        <taxon>Sphingobacteriaceae</taxon>
        <taxon>Daejeonella</taxon>
    </lineage>
</organism>
<proteinExistence type="predicted"/>
<evidence type="ECO:0000313" key="2">
    <source>
        <dbReference type="EMBL" id="SDM98138.1"/>
    </source>
</evidence>
<name>A0A1G9XMZ9_9SPHI</name>
<sequence length="29" mass="2938">MVLPGAKGLNSAKGNGINEGNEHGVVFMP</sequence>
<accession>A0A1G9XMZ9</accession>